<dbReference type="PRINTS" id="PR00067">
    <property type="entry name" value="CATALASE"/>
</dbReference>
<evidence type="ECO:0000256" key="7">
    <source>
        <dbReference type="PIRNR" id="PIRNR000296"/>
    </source>
</evidence>
<dbReference type="Gene3D" id="2.40.180.10">
    <property type="entry name" value="Catalase core domain"/>
    <property type="match status" value="1"/>
</dbReference>
<evidence type="ECO:0000256" key="8">
    <source>
        <dbReference type="SAM" id="MobiDB-lite"/>
    </source>
</evidence>
<dbReference type="SMART" id="SM01060">
    <property type="entry name" value="Catalase"/>
    <property type="match status" value="1"/>
</dbReference>
<evidence type="ECO:0000256" key="3">
    <source>
        <dbReference type="ARBA" id="ARBA00022617"/>
    </source>
</evidence>
<comment type="function">
    <text evidence="7">Has an organic peroxide-dependent peroxidase activity.</text>
</comment>
<evidence type="ECO:0000259" key="10">
    <source>
        <dbReference type="SMART" id="SM01060"/>
    </source>
</evidence>
<keyword evidence="9" id="KW-1133">Transmembrane helix</keyword>
<dbReference type="InterPro" id="IPR020835">
    <property type="entry name" value="Catalase_sf"/>
</dbReference>
<comment type="similarity">
    <text evidence="1 7">Belongs to the catalase family.</text>
</comment>
<sequence length="382" mass="40700">MDERNAPAGDAETYRIERLLAPRNLTAVAGIGILLAGAATGFAYVGGWLSPSRLTPARIVDQFERTNGLHPGFRRNHPKGVCFSGWFESDGSGRELSRAKLFAPGRTPIFGRFAIANGQPALPDMPAVVHSMAVNFTQADGQFWRTGMNGIPVFPVPDVQDFTAQLAAATPDPKTGKPDPARMKAFLASHPASARAIAIIKATPLASAFANTSYNSLDAFVFVNADGRSTPVRWSMVAEDPFQAAPTPPPPGTKPAAKPAGDPNAQFTALLDRIHRGPIRWRLVATIGQPGDPTNDPSIAWPAGRRQVQLGVLSVNRLEDEADGACRDVTFDPLILPDGIRPSDDPILSARSAAYAQSFRRRAGEPAPVSAVRFPSSAGSVR</sequence>
<gene>
    <name evidence="11" type="ORF">QGN17_03470</name>
</gene>
<proteinExistence type="inferred from homology"/>
<dbReference type="PANTHER" id="PTHR11465:SF9">
    <property type="entry name" value="CATALASE"/>
    <property type="match status" value="1"/>
</dbReference>
<keyword evidence="9" id="KW-0812">Transmembrane</keyword>
<dbReference type="Proteomes" id="UP001160625">
    <property type="component" value="Unassembled WGS sequence"/>
</dbReference>
<keyword evidence="5 7" id="KW-0560">Oxidoreductase</keyword>
<dbReference type="GO" id="GO:0004601">
    <property type="term" value="F:peroxidase activity"/>
    <property type="evidence" value="ECO:0007669"/>
    <property type="project" value="UniProtKB-KW"/>
</dbReference>
<dbReference type="PROSITE" id="PS51402">
    <property type="entry name" value="CATALASE_3"/>
    <property type="match status" value="1"/>
</dbReference>
<evidence type="ECO:0000256" key="9">
    <source>
        <dbReference type="SAM" id="Phobius"/>
    </source>
</evidence>
<dbReference type="PIRSF" id="PIRSF000296">
    <property type="entry name" value="SrpA"/>
    <property type="match status" value="1"/>
</dbReference>
<keyword evidence="4 7" id="KW-0479">Metal-binding</keyword>
<dbReference type="Gene3D" id="1.20.1280.120">
    <property type="match status" value="1"/>
</dbReference>
<keyword evidence="12" id="KW-1185">Reference proteome</keyword>
<evidence type="ECO:0000256" key="4">
    <source>
        <dbReference type="ARBA" id="ARBA00022723"/>
    </source>
</evidence>
<dbReference type="Pfam" id="PF00199">
    <property type="entry name" value="Catalase"/>
    <property type="match status" value="1"/>
</dbReference>
<dbReference type="PANTHER" id="PTHR11465">
    <property type="entry name" value="CATALASE"/>
    <property type="match status" value="1"/>
</dbReference>
<feature type="transmembrane region" description="Helical" evidence="9">
    <location>
        <begin position="25"/>
        <end position="49"/>
    </location>
</feature>
<keyword evidence="3 7" id="KW-0349">Heme</keyword>
<accession>A0ABT6MY87</accession>
<comment type="cofactor">
    <cofactor evidence="7">
        <name>heme</name>
        <dbReference type="ChEBI" id="CHEBI:30413"/>
    </cofactor>
</comment>
<comment type="caution">
    <text evidence="11">The sequence shown here is derived from an EMBL/GenBank/DDBJ whole genome shotgun (WGS) entry which is preliminary data.</text>
</comment>
<dbReference type="InterPro" id="IPR018028">
    <property type="entry name" value="Catalase"/>
</dbReference>
<dbReference type="EC" id="1.11.1.-" evidence="7"/>
<evidence type="ECO:0000313" key="11">
    <source>
        <dbReference type="EMBL" id="MDH7637783.1"/>
    </source>
</evidence>
<keyword evidence="6 7" id="KW-0408">Iron</keyword>
<evidence type="ECO:0000256" key="1">
    <source>
        <dbReference type="ARBA" id="ARBA00005329"/>
    </source>
</evidence>
<protein>
    <recommendedName>
        <fullName evidence="7">Catalase-related peroxidase</fullName>
        <ecNumber evidence="7">1.11.1.-</ecNumber>
    </recommendedName>
</protein>
<keyword evidence="9" id="KW-0472">Membrane</keyword>
<dbReference type="SUPFAM" id="SSF56634">
    <property type="entry name" value="Heme-dependent catalase-like"/>
    <property type="match status" value="1"/>
</dbReference>
<evidence type="ECO:0000256" key="2">
    <source>
        <dbReference type="ARBA" id="ARBA00022559"/>
    </source>
</evidence>
<dbReference type="InterPro" id="IPR024168">
    <property type="entry name" value="Catalase_SrpA-type_pred"/>
</dbReference>
<evidence type="ECO:0000256" key="5">
    <source>
        <dbReference type="ARBA" id="ARBA00023002"/>
    </source>
</evidence>
<organism evidence="11 12">
    <name type="scientific">Sphingomonas oryzagri</name>
    <dbReference type="NCBI Taxonomy" id="3042314"/>
    <lineage>
        <taxon>Bacteria</taxon>
        <taxon>Pseudomonadati</taxon>
        <taxon>Pseudomonadota</taxon>
        <taxon>Alphaproteobacteria</taxon>
        <taxon>Sphingomonadales</taxon>
        <taxon>Sphingomonadaceae</taxon>
        <taxon>Sphingomonas</taxon>
    </lineage>
</organism>
<reference evidence="11" key="1">
    <citation type="submission" date="2023-04" db="EMBL/GenBank/DDBJ databases">
        <title>Sphingomonas sp. MAHUQ-71 isolated from rice field.</title>
        <authorList>
            <person name="Huq M.A."/>
        </authorList>
    </citation>
    <scope>NUCLEOTIDE SEQUENCE</scope>
    <source>
        <strain evidence="11">MAHUQ-71</strain>
    </source>
</reference>
<dbReference type="RefSeq" id="WP_281043127.1">
    <property type="nucleotide sequence ID" value="NZ_JARYGZ010000001.1"/>
</dbReference>
<dbReference type="EMBL" id="JARYGZ010000001">
    <property type="protein sequence ID" value="MDH7637783.1"/>
    <property type="molecule type" value="Genomic_DNA"/>
</dbReference>
<dbReference type="CDD" id="cd08153">
    <property type="entry name" value="srpA_like"/>
    <property type="match status" value="1"/>
</dbReference>
<feature type="region of interest" description="Disordered" evidence="8">
    <location>
        <begin position="242"/>
        <end position="262"/>
    </location>
</feature>
<evidence type="ECO:0000313" key="12">
    <source>
        <dbReference type="Proteomes" id="UP001160625"/>
    </source>
</evidence>
<evidence type="ECO:0000256" key="6">
    <source>
        <dbReference type="ARBA" id="ARBA00023004"/>
    </source>
</evidence>
<name>A0ABT6MY87_9SPHN</name>
<feature type="region of interest" description="Disordered" evidence="8">
    <location>
        <begin position="360"/>
        <end position="382"/>
    </location>
</feature>
<dbReference type="InterPro" id="IPR011614">
    <property type="entry name" value="Catalase_core"/>
</dbReference>
<feature type="domain" description="Catalase core" evidence="10">
    <location>
        <begin position="26"/>
        <end position="382"/>
    </location>
</feature>
<keyword evidence="2 7" id="KW-0575">Peroxidase</keyword>